<gene>
    <name evidence="1" type="ORF">AZ78_4895</name>
</gene>
<dbReference type="Proteomes" id="UP000023435">
    <property type="component" value="Unassembled WGS sequence"/>
</dbReference>
<keyword evidence="2" id="KW-1185">Reference proteome</keyword>
<name>A0A125TZZ4_9GAMM</name>
<evidence type="ECO:0000313" key="2">
    <source>
        <dbReference type="Proteomes" id="UP000023435"/>
    </source>
</evidence>
<sequence>MSGERGQRVHEGDSPWGFAPILVIPRRVRFFALLRSEGVRHPGFYLDMALKPLDPRVRGDDGVEGCDCSSSLRSFGLPHVGAAAWS</sequence>
<organism evidence="1 2">
    <name type="scientific">Lysobacter capsici AZ78</name>
    <dbReference type="NCBI Taxonomy" id="1444315"/>
    <lineage>
        <taxon>Bacteria</taxon>
        <taxon>Pseudomonadati</taxon>
        <taxon>Pseudomonadota</taxon>
        <taxon>Gammaproteobacteria</taxon>
        <taxon>Lysobacterales</taxon>
        <taxon>Lysobacteraceae</taxon>
        <taxon>Lysobacter</taxon>
    </lineage>
</organism>
<evidence type="ECO:0000313" key="1">
    <source>
        <dbReference type="EMBL" id="KWS02228.1"/>
    </source>
</evidence>
<comment type="caution">
    <text evidence="1">The sequence shown here is derived from an EMBL/GenBank/DDBJ whole genome shotgun (WGS) entry which is preliminary data.</text>
</comment>
<reference evidence="1 2" key="1">
    <citation type="journal article" date="2014" name="Genome Announc.">
        <title>Draft Genome Sequence of Lysobacter capsici AZ78, a Bacterium Antagonistic to Plant-Pathogenic Oomycetes.</title>
        <authorList>
            <person name="Puopolo G."/>
            <person name="Sonego P."/>
            <person name="Engelen K."/>
            <person name="Pertot I."/>
        </authorList>
    </citation>
    <scope>NUCLEOTIDE SEQUENCE [LARGE SCALE GENOMIC DNA]</scope>
    <source>
        <strain evidence="1 2">AZ78</strain>
    </source>
</reference>
<dbReference type="EMBL" id="JAJA02000002">
    <property type="protein sequence ID" value="KWS02228.1"/>
    <property type="molecule type" value="Genomic_DNA"/>
</dbReference>
<dbReference type="AlphaFoldDB" id="A0A125TZZ4"/>
<proteinExistence type="predicted"/>
<accession>A0A125TZZ4</accession>
<protein>
    <submittedName>
        <fullName evidence="1">Uncharacterized protein</fullName>
    </submittedName>
</protein>